<dbReference type="Pfam" id="PF05231">
    <property type="entry name" value="MASE1"/>
    <property type="match status" value="1"/>
</dbReference>
<sequence>MRISYFIPALILLAFIYAGAGVLVADSGLHDQIVPLWIPAGIGLAIVIRFGLPFLPGVFLGSLLFNIWLPLGWQEFFDPEAMLVAIVIASGATLQTALAAYLIEKYNAHPLRPQSGRGLVKFILFAGFLTCTLNATVGTFAVHKMANTQGSAGFFNDWLSWWMGDSFGAVLVTPLLLVLLESKVQLNTKRRLRLSAQLALVILAVLVINKIFLSHLDQQLRRSFEQDVKVLDAQVQAVVQHNLADLTRLGKEFSGPLGADPDVFRDMVAEIQQYNPSVRAYSWDPIVAKEELDTFEVSTRQLLNEPDYRVYGESLRVDDPLIPVQMVEPLEANRAALGFNLLSIEDRRRWVIAAQEQGRPVATQILNLTQAPDEPGMLILHPVYILSDQQNPLMGNMLLTGFVVGVFTVDKMFSAALEMSDIEHINFKLFESGAQSPFFTTTTSSQPSRSLFNDHFQISIAQQTWDVYAEAGPDYLAMSPASDAQLMQTLLVVVGCMGALLVLSMHDRERLLMDLVHKQTRTLAHQARHDVLTGLPNRYMLMERVSQRIHDVSEHSFSLLFIDLDRFKMINDSLGHQVGDQLLKGMANNLNRRLVNGCELFRTGGDEFILLVTGEALRAEQEAERFLNLCTIPLQIDGHKLQMTASIGISHFPEHGQDLDTLIKHADTAMYKAKAQGKNCYELYSSQLTTQAVLSFQLEQDLRIALNTRQLLLHYQPQFSLKSGDLCGLEVLVRWQHPEKGMMPPGEFIPLAEETNLIIPLGWQVIELACEQILVWQEQGKMVPPVAINISPKQLLEADFIEHINAILARFGIARSQIELEITESLIMQDPDYAIEQLNSLRQAGYRLAIDDFGIGYSSLNRLKQLPLDRLKIDYSFTRDIGTNPKDEAIILTVIALGKSLNIEVLAEGVETEAQLAFLKAQGCDSVQGFLLGRPVPEQELLSLHAA</sequence>
<dbReference type="InterPro" id="IPR007895">
    <property type="entry name" value="MASE1"/>
</dbReference>
<dbReference type="Gene3D" id="3.30.450.350">
    <property type="entry name" value="CHASE domain"/>
    <property type="match status" value="1"/>
</dbReference>
<dbReference type="CDD" id="cd01949">
    <property type="entry name" value="GGDEF"/>
    <property type="match status" value="1"/>
</dbReference>
<dbReference type="InterPro" id="IPR042240">
    <property type="entry name" value="CHASE_sf"/>
</dbReference>
<evidence type="ECO:0000256" key="6">
    <source>
        <dbReference type="ARBA" id="ARBA00022989"/>
    </source>
</evidence>
<evidence type="ECO:0000259" key="9">
    <source>
        <dbReference type="PROSITE" id="PS50839"/>
    </source>
</evidence>
<feature type="transmembrane region" description="Helical" evidence="8">
    <location>
        <begin position="161"/>
        <end position="180"/>
    </location>
</feature>
<dbReference type="FunFam" id="3.20.20.450:FF:000001">
    <property type="entry name" value="Cyclic di-GMP phosphodiesterase yahA"/>
    <property type="match status" value="1"/>
</dbReference>
<keyword evidence="5 8" id="KW-0812">Transmembrane</keyword>
<dbReference type="Pfam" id="PF03924">
    <property type="entry name" value="CHASE"/>
    <property type="match status" value="1"/>
</dbReference>
<evidence type="ECO:0000256" key="7">
    <source>
        <dbReference type="ARBA" id="ARBA00023136"/>
    </source>
</evidence>
<evidence type="ECO:0000256" key="5">
    <source>
        <dbReference type="ARBA" id="ARBA00022692"/>
    </source>
</evidence>
<dbReference type="GO" id="GO:0007165">
    <property type="term" value="P:signal transduction"/>
    <property type="evidence" value="ECO:0007669"/>
    <property type="project" value="UniProtKB-ARBA"/>
</dbReference>
<dbReference type="InterPro" id="IPR043128">
    <property type="entry name" value="Rev_trsase/Diguanyl_cyclase"/>
</dbReference>
<feature type="domain" description="CHASE" evidence="9">
    <location>
        <begin position="319"/>
        <end position="418"/>
    </location>
</feature>
<dbReference type="InterPro" id="IPR000160">
    <property type="entry name" value="GGDEF_dom"/>
</dbReference>
<dbReference type="Proteomes" id="UP000325606">
    <property type="component" value="Chromosome"/>
</dbReference>
<reference evidence="12 13" key="1">
    <citation type="submission" date="2019-09" db="EMBL/GenBank/DDBJ databases">
        <title>Nitrincola iocasae sp. nov., a bacterium isolated from the sediment collected at a cold seep field in South China Sea.</title>
        <authorList>
            <person name="Zhang H."/>
            <person name="Wang H."/>
            <person name="Li C."/>
        </authorList>
    </citation>
    <scope>NUCLEOTIDE SEQUENCE [LARGE SCALE GENOMIC DNA]</scope>
    <source>
        <strain evidence="12 13">KXZD1103</strain>
    </source>
</reference>
<feature type="domain" description="GGDEF" evidence="11">
    <location>
        <begin position="555"/>
        <end position="686"/>
    </location>
</feature>
<accession>A0A5J6LFR3</accession>
<dbReference type="PANTHER" id="PTHR44757:SF2">
    <property type="entry name" value="BIOFILM ARCHITECTURE MAINTENANCE PROTEIN MBAA"/>
    <property type="match status" value="1"/>
</dbReference>
<dbReference type="InterPro" id="IPR001633">
    <property type="entry name" value="EAL_dom"/>
</dbReference>
<dbReference type="KEGG" id="nik:F5I99_13390"/>
<keyword evidence="7 8" id="KW-0472">Membrane</keyword>
<dbReference type="SMART" id="SM00052">
    <property type="entry name" value="EAL"/>
    <property type="match status" value="1"/>
</dbReference>
<dbReference type="PROSITE" id="PS50883">
    <property type="entry name" value="EAL"/>
    <property type="match status" value="1"/>
</dbReference>
<keyword evidence="13" id="KW-1185">Reference proteome</keyword>
<dbReference type="SMART" id="SM00267">
    <property type="entry name" value="GGDEF"/>
    <property type="match status" value="1"/>
</dbReference>
<evidence type="ECO:0000313" key="12">
    <source>
        <dbReference type="EMBL" id="QEW07404.1"/>
    </source>
</evidence>
<dbReference type="CDD" id="cd01948">
    <property type="entry name" value="EAL"/>
    <property type="match status" value="1"/>
</dbReference>
<dbReference type="EMBL" id="CP044222">
    <property type="protein sequence ID" value="QEW07404.1"/>
    <property type="molecule type" value="Genomic_DNA"/>
</dbReference>
<feature type="transmembrane region" description="Helical" evidence="8">
    <location>
        <begin position="192"/>
        <end position="213"/>
    </location>
</feature>
<gene>
    <name evidence="12" type="ORF">F5I99_13390</name>
</gene>
<keyword evidence="6 8" id="KW-1133">Transmembrane helix</keyword>
<feature type="transmembrane region" description="Helical" evidence="8">
    <location>
        <begin position="81"/>
        <end position="102"/>
    </location>
</feature>
<dbReference type="RefSeq" id="WP_151056793.1">
    <property type="nucleotide sequence ID" value="NZ_CP044222.1"/>
</dbReference>
<feature type="transmembrane region" description="Helical" evidence="8">
    <location>
        <begin position="122"/>
        <end position="141"/>
    </location>
</feature>
<dbReference type="GO" id="GO:0071111">
    <property type="term" value="F:cyclic-guanylate-specific phosphodiesterase activity"/>
    <property type="evidence" value="ECO:0007669"/>
    <property type="project" value="UniProtKB-EC"/>
</dbReference>
<dbReference type="Pfam" id="PF00563">
    <property type="entry name" value="EAL"/>
    <property type="match status" value="1"/>
</dbReference>
<dbReference type="NCBIfam" id="TIGR00254">
    <property type="entry name" value="GGDEF"/>
    <property type="match status" value="1"/>
</dbReference>
<evidence type="ECO:0000313" key="13">
    <source>
        <dbReference type="Proteomes" id="UP000325606"/>
    </source>
</evidence>
<dbReference type="SUPFAM" id="SSF141868">
    <property type="entry name" value="EAL domain-like"/>
    <property type="match status" value="1"/>
</dbReference>
<dbReference type="InterPro" id="IPR029787">
    <property type="entry name" value="Nucleotide_cyclase"/>
</dbReference>
<dbReference type="PROSITE" id="PS50887">
    <property type="entry name" value="GGDEF"/>
    <property type="match status" value="1"/>
</dbReference>
<dbReference type="SMART" id="SM01079">
    <property type="entry name" value="CHASE"/>
    <property type="match status" value="1"/>
</dbReference>
<evidence type="ECO:0000256" key="2">
    <source>
        <dbReference type="ARBA" id="ARBA00012282"/>
    </source>
</evidence>
<dbReference type="InterPro" id="IPR052155">
    <property type="entry name" value="Biofilm_reg_signaling"/>
</dbReference>
<evidence type="ECO:0000256" key="3">
    <source>
        <dbReference type="ARBA" id="ARBA00022475"/>
    </source>
</evidence>
<dbReference type="PROSITE" id="PS50839">
    <property type="entry name" value="CHASE"/>
    <property type="match status" value="1"/>
</dbReference>
<dbReference type="AlphaFoldDB" id="A0A5J6LFR3"/>
<dbReference type="InterPro" id="IPR006189">
    <property type="entry name" value="CHASE_dom"/>
</dbReference>
<protein>
    <recommendedName>
        <fullName evidence="2">cyclic-guanylate-specific phosphodiesterase</fullName>
        <ecNumber evidence="2">3.1.4.52</ecNumber>
    </recommendedName>
</protein>
<feature type="domain" description="EAL" evidence="10">
    <location>
        <begin position="695"/>
        <end position="947"/>
    </location>
</feature>
<keyword evidence="4" id="KW-0973">c-di-GMP</keyword>
<dbReference type="InterPro" id="IPR035919">
    <property type="entry name" value="EAL_sf"/>
</dbReference>
<dbReference type="PANTHER" id="PTHR44757">
    <property type="entry name" value="DIGUANYLATE CYCLASE DGCP"/>
    <property type="match status" value="1"/>
</dbReference>
<keyword evidence="3" id="KW-1003">Cell membrane</keyword>
<dbReference type="Pfam" id="PF00990">
    <property type="entry name" value="GGDEF"/>
    <property type="match status" value="1"/>
</dbReference>
<evidence type="ECO:0000259" key="11">
    <source>
        <dbReference type="PROSITE" id="PS50887"/>
    </source>
</evidence>
<comment type="subcellular location">
    <subcellularLocation>
        <location evidence="1">Cell membrane</location>
        <topology evidence="1">Multi-pass membrane protein</topology>
    </subcellularLocation>
</comment>
<organism evidence="12 13">
    <name type="scientific">Nitrincola iocasae</name>
    <dbReference type="NCBI Taxonomy" id="2614693"/>
    <lineage>
        <taxon>Bacteria</taxon>
        <taxon>Pseudomonadati</taxon>
        <taxon>Pseudomonadota</taxon>
        <taxon>Gammaproteobacteria</taxon>
        <taxon>Oceanospirillales</taxon>
        <taxon>Oceanospirillaceae</taxon>
        <taxon>Nitrincola</taxon>
    </lineage>
</organism>
<dbReference type="EC" id="3.1.4.52" evidence="2"/>
<name>A0A5J6LFR3_9GAMM</name>
<feature type="transmembrane region" description="Helical" evidence="8">
    <location>
        <begin position="36"/>
        <end position="69"/>
    </location>
</feature>
<dbReference type="SUPFAM" id="SSF55073">
    <property type="entry name" value="Nucleotide cyclase"/>
    <property type="match status" value="1"/>
</dbReference>
<dbReference type="Gene3D" id="3.20.20.450">
    <property type="entry name" value="EAL domain"/>
    <property type="match status" value="1"/>
</dbReference>
<dbReference type="GO" id="GO:0005886">
    <property type="term" value="C:plasma membrane"/>
    <property type="evidence" value="ECO:0007669"/>
    <property type="project" value="UniProtKB-SubCell"/>
</dbReference>
<evidence type="ECO:0000256" key="4">
    <source>
        <dbReference type="ARBA" id="ARBA00022636"/>
    </source>
</evidence>
<evidence type="ECO:0000259" key="10">
    <source>
        <dbReference type="PROSITE" id="PS50883"/>
    </source>
</evidence>
<feature type="transmembrane region" description="Helical" evidence="8">
    <location>
        <begin position="6"/>
        <end position="24"/>
    </location>
</feature>
<dbReference type="Gene3D" id="3.30.70.270">
    <property type="match status" value="1"/>
</dbReference>
<evidence type="ECO:0000256" key="8">
    <source>
        <dbReference type="SAM" id="Phobius"/>
    </source>
</evidence>
<proteinExistence type="predicted"/>
<evidence type="ECO:0000256" key="1">
    <source>
        <dbReference type="ARBA" id="ARBA00004651"/>
    </source>
</evidence>